<dbReference type="GO" id="GO:0033202">
    <property type="term" value="C:DNA helicase complex"/>
    <property type="evidence" value="ECO:0007669"/>
    <property type="project" value="TreeGrafter"/>
</dbReference>
<protein>
    <submittedName>
        <fullName evidence="6">ATP-dependent DNA helicase PcrA</fullName>
        <ecNumber evidence="6">3.6.4.12</ecNumber>
    </submittedName>
</protein>
<dbReference type="Pfam" id="PF21196">
    <property type="entry name" value="PcrA_UvrD_tudor"/>
    <property type="match status" value="1"/>
</dbReference>
<dbReference type="GO" id="GO:0016787">
    <property type="term" value="F:hydrolase activity"/>
    <property type="evidence" value="ECO:0007669"/>
    <property type="project" value="UniProtKB-KW"/>
</dbReference>
<comment type="caution">
    <text evidence="6">The sequence shown here is derived from an EMBL/GenBank/DDBJ whole genome shotgun (WGS) entry which is preliminary data.</text>
</comment>
<evidence type="ECO:0000256" key="4">
    <source>
        <dbReference type="ARBA" id="ARBA00022840"/>
    </source>
</evidence>
<dbReference type="InterPro" id="IPR014017">
    <property type="entry name" value="DNA_helicase_UvrD-like_C"/>
</dbReference>
<gene>
    <name evidence="6" type="primary">pcrA_36</name>
    <name evidence="6" type="ORF">SDC9_150446</name>
</gene>
<evidence type="ECO:0000256" key="3">
    <source>
        <dbReference type="ARBA" id="ARBA00022806"/>
    </source>
</evidence>
<dbReference type="Gene3D" id="3.30.160.800">
    <property type="match status" value="1"/>
</dbReference>
<dbReference type="GO" id="GO:0005829">
    <property type="term" value="C:cytosol"/>
    <property type="evidence" value="ECO:0007669"/>
    <property type="project" value="TreeGrafter"/>
</dbReference>
<proteinExistence type="predicted"/>
<evidence type="ECO:0000256" key="2">
    <source>
        <dbReference type="ARBA" id="ARBA00022801"/>
    </source>
</evidence>
<evidence type="ECO:0000256" key="1">
    <source>
        <dbReference type="ARBA" id="ARBA00022741"/>
    </source>
</evidence>
<dbReference type="PANTHER" id="PTHR11070">
    <property type="entry name" value="UVRD / RECB / PCRA DNA HELICASE FAMILY MEMBER"/>
    <property type="match status" value="1"/>
</dbReference>
<dbReference type="GO" id="GO:0043138">
    <property type="term" value="F:3'-5' DNA helicase activity"/>
    <property type="evidence" value="ECO:0007669"/>
    <property type="project" value="TreeGrafter"/>
</dbReference>
<dbReference type="InterPro" id="IPR000212">
    <property type="entry name" value="DNA_helicase_UvrD/REP"/>
</dbReference>
<name>A0A645EPD7_9ZZZZ</name>
<dbReference type="CDD" id="cd18807">
    <property type="entry name" value="SF1_C_UvrD"/>
    <property type="match status" value="1"/>
</dbReference>
<dbReference type="PANTHER" id="PTHR11070:SF2">
    <property type="entry name" value="ATP-DEPENDENT DNA HELICASE SRS2"/>
    <property type="match status" value="1"/>
</dbReference>
<dbReference type="SUPFAM" id="SSF52540">
    <property type="entry name" value="P-loop containing nucleoside triphosphate hydrolases"/>
    <property type="match status" value="1"/>
</dbReference>
<dbReference type="EC" id="3.6.4.12" evidence="6"/>
<dbReference type="GO" id="GO:0005524">
    <property type="term" value="F:ATP binding"/>
    <property type="evidence" value="ECO:0007669"/>
    <property type="project" value="UniProtKB-KW"/>
</dbReference>
<keyword evidence="2 6" id="KW-0378">Hydrolase</keyword>
<dbReference type="AlphaFoldDB" id="A0A645EPD7"/>
<evidence type="ECO:0000313" key="6">
    <source>
        <dbReference type="EMBL" id="MPN03220.1"/>
    </source>
</evidence>
<dbReference type="Pfam" id="PF13361">
    <property type="entry name" value="UvrD_C"/>
    <property type="match status" value="1"/>
</dbReference>
<feature type="domain" description="UvrD-like helicase C-terminal" evidence="5">
    <location>
        <begin position="1"/>
        <end position="104"/>
    </location>
</feature>
<dbReference type="Gene3D" id="1.10.486.10">
    <property type="entry name" value="PCRA, domain 4"/>
    <property type="match status" value="1"/>
</dbReference>
<accession>A0A645EPD7</accession>
<dbReference type="InterPro" id="IPR027417">
    <property type="entry name" value="P-loop_NTPase"/>
</dbReference>
<keyword evidence="1" id="KW-0547">Nucleotide-binding</keyword>
<organism evidence="6">
    <name type="scientific">bioreactor metagenome</name>
    <dbReference type="NCBI Taxonomy" id="1076179"/>
    <lineage>
        <taxon>unclassified sequences</taxon>
        <taxon>metagenomes</taxon>
        <taxon>ecological metagenomes</taxon>
    </lineage>
</organism>
<keyword evidence="4" id="KW-0067">ATP-binding</keyword>
<sequence>MQELISVAKEFAASEEENSLENFLGHVALVADIDDAHIDGDALTLMTLHSSKGLEFPVVFLAGLEEGMFPHQRTLMDEEEIEEERRLCYVGITRAEKHLFLTGAKMRMVFGHTVMYPPSRFLKEIPRALLTVKKKEVEQRVLHDTDNRKQEKVGEMNWLIKPTKSFVPTSAAGQGIAKFIVGDKVTHAKWGLGTIVSAKDNTDGQEVKVAFAGEGVRSLLTKFAVLKKV</sequence>
<dbReference type="GO" id="GO:0000725">
    <property type="term" value="P:recombinational repair"/>
    <property type="evidence" value="ECO:0007669"/>
    <property type="project" value="TreeGrafter"/>
</dbReference>
<evidence type="ECO:0000259" key="5">
    <source>
        <dbReference type="Pfam" id="PF13361"/>
    </source>
</evidence>
<dbReference type="EMBL" id="VSSQ01049148">
    <property type="protein sequence ID" value="MPN03220.1"/>
    <property type="molecule type" value="Genomic_DNA"/>
</dbReference>
<reference evidence="6" key="1">
    <citation type="submission" date="2019-08" db="EMBL/GenBank/DDBJ databases">
        <authorList>
            <person name="Kucharzyk K."/>
            <person name="Murdoch R.W."/>
            <person name="Higgins S."/>
            <person name="Loffler F."/>
        </authorList>
    </citation>
    <scope>NUCLEOTIDE SEQUENCE</scope>
</reference>
<dbReference type="GO" id="GO:0003677">
    <property type="term" value="F:DNA binding"/>
    <property type="evidence" value="ECO:0007669"/>
    <property type="project" value="InterPro"/>
</dbReference>
<keyword evidence="3 6" id="KW-0347">Helicase</keyword>